<evidence type="ECO:0000256" key="1">
    <source>
        <dbReference type="ARBA" id="ARBA00022676"/>
    </source>
</evidence>
<keyword evidence="2 5" id="KW-0808">Transferase</keyword>
<evidence type="ECO:0000313" key="5">
    <source>
        <dbReference type="EMBL" id="VAV94003.1"/>
    </source>
</evidence>
<keyword evidence="1" id="KW-0328">Glycosyltransferase</keyword>
<gene>
    <name evidence="5" type="ORF">MNBD_ALPHA04-1996</name>
</gene>
<protein>
    <submittedName>
        <fullName evidence="5">Glycosyl transferase, group 1 family protein</fullName>
    </submittedName>
</protein>
<feature type="domain" description="Glycosyltransferase subfamily 4-like N-terminal" evidence="4">
    <location>
        <begin position="60"/>
        <end position="203"/>
    </location>
</feature>
<dbReference type="SUPFAM" id="SSF53756">
    <property type="entry name" value="UDP-Glycosyltransferase/glycogen phosphorylase"/>
    <property type="match status" value="1"/>
</dbReference>
<dbReference type="Pfam" id="PF13439">
    <property type="entry name" value="Glyco_transf_4"/>
    <property type="match status" value="1"/>
</dbReference>
<evidence type="ECO:0000259" key="4">
    <source>
        <dbReference type="Pfam" id="PF13439"/>
    </source>
</evidence>
<dbReference type="PANTHER" id="PTHR12526:SF510">
    <property type="entry name" value="D-INOSITOL 3-PHOSPHATE GLYCOSYLTRANSFERASE"/>
    <property type="match status" value="1"/>
</dbReference>
<dbReference type="AlphaFoldDB" id="A0A3B0SCD0"/>
<organism evidence="5">
    <name type="scientific">hydrothermal vent metagenome</name>
    <dbReference type="NCBI Taxonomy" id="652676"/>
    <lineage>
        <taxon>unclassified sequences</taxon>
        <taxon>metagenomes</taxon>
        <taxon>ecological metagenomes</taxon>
    </lineage>
</organism>
<dbReference type="EMBL" id="UOEF01000174">
    <property type="protein sequence ID" value="VAV94003.1"/>
    <property type="molecule type" value="Genomic_DNA"/>
</dbReference>
<dbReference type="PANTHER" id="PTHR12526">
    <property type="entry name" value="GLYCOSYLTRANSFERASE"/>
    <property type="match status" value="1"/>
</dbReference>
<name>A0A3B0SCD0_9ZZZZ</name>
<proteinExistence type="predicted"/>
<feature type="domain" description="Glycosyl transferase family 1" evidence="3">
    <location>
        <begin position="221"/>
        <end position="366"/>
    </location>
</feature>
<reference evidence="5" key="1">
    <citation type="submission" date="2018-06" db="EMBL/GenBank/DDBJ databases">
        <authorList>
            <person name="Zhirakovskaya E."/>
        </authorList>
    </citation>
    <scope>NUCLEOTIDE SEQUENCE</scope>
</reference>
<sequence length="394" mass="42605">MTRPLNILTLSTLFPNAVNPNFGIFVERQAAELARRPKANVTVINPIGIPPWPLNKLEQYAPLNALPEHETWNGLKVHRPRFTLVPKIGGVNNPKSIADAIIPLVERLHQSQPFDLIDAEFFYPDGPAALRIHQALDIPFTIKARGADIHHWGSDPKCRPQILEAADKASGLLAVSSALIKDMASLGMDADKITVHYTGVDQELFKPVDRIAAKADMDFRGPLLITTGALISRKNQALVIRAIAEIPNATLLLAGSGEEESSYRKLAKDMGVANRIRFLGNLPHAELAKLTAAADISILVSKSEGLANAWVEALACGTPVIISAAGGARELVCSDVAGRIVDRDPQSIAQAVEEILEHPATQNDVRSTVSSFSWKNNGDQLLSFFQSVAKSNGV</sequence>
<dbReference type="InterPro" id="IPR001296">
    <property type="entry name" value="Glyco_trans_1"/>
</dbReference>
<dbReference type="GO" id="GO:0016757">
    <property type="term" value="F:glycosyltransferase activity"/>
    <property type="evidence" value="ECO:0007669"/>
    <property type="project" value="UniProtKB-KW"/>
</dbReference>
<accession>A0A3B0SCD0</accession>
<evidence type="ECO:0000256" key="2">
    <source>
        <dbReference type="ARBA" id="ARBA00022679"/>
    </source>
</evidence>
<dbReference type="Pfam" id="PF00534">
    <property type="entry name" value="Glycos_transf_1"/>
    <property type="match status" value="1"/>
</dbReference>
<dbReference type="Gene3D" id="3.40.50.2000">
    <property type="entry name" value="Glycogen Phosphorylase B"/>
    <property type="match status" value="2"/>
</dbReference>
<dbReference type="InterPro" id="IPR028098">
    <property type="entry name" value="Glyco_trans_4-like_N"/>
</dbReference>
<evidence type="ECO:0000259" key="3">
    <source>
        <dbReference type="Pfam" id="PF00534"/>
    </source>
</evidence>